<evidence type="ECO:0000313" key="2">
    <source>
        <dbReference type="Proteomes" id="UP000784294"/>
    </source>
</evidence>
<gene>
    <name evidence="1" type="ORF">PXEA_LOCUS19067</name>
</gene>
<evidence type="ECO:0000313" key="1">
    <source>
        <dbReference type="EMBL" id="VEL25627.1"/>
    </source>
</evidence>
<name>A0A3S5FEI8_9PLAT</name>
<dbReference type="AlphaFoldDB" id="A0A3S5FEI8"/>
<proteinExistence type="predicted"/>
<sequence length="127" mass="14468">MQTDRQCVLFSEMAVHLSPFNSIIVDFPIPIGAVRLIPYYPLPVYLHQRWPTDRFANCSSPRQLDNKDTFVSGSVFHIVCTECIGRPTDPHTFLVSWLCPRSVQWCDEEDPHWPTAHATGPVGIFTP</sequence>
<organism evidence="1 2">
    <name type="scientific">Protopolystoma xenopodis</name>
    <dbReference type="NCBI Taxonomy" id="117903"/>
    <lineage>
        <taxon>Eukaryota</taxon>
        <taxon>Metazoa</taxon>
        <taxon>Spiralia</taxon>
        <taxon>Lophotrochozoa</taxon>
        <taxon>Platyhelminthes</taxon>
        <taxon>Monogenea</taxon>
        <taxon>Polyopisthocotylea</taxon>
        <taxon>Polystomatidea</taxon>
        <taxon>Polystomatidae</taxon>
        <taxon>Protopolystoma</taxon>
    </lineage>
</organism>
<keyword evidence="2" id="KW-1185">Reference proteome</keyword>
<comment type="caution">
    <text evidence="1">The sequence shown here is derived from an EMBL/GenBank/DDBJ whole genome shotgun (WGS) entry which is preliminary data.</text>
</comment>
<reference evidence="1" key="1">
    <citation type="submission" date="2018-11" db="EMBL/GenBank/DDBJ databases">
        <authorList>
            <consortium name="Pathogen Informatics"/>
        </authorList>
    </citation>
    <scope>NUCLEOTIDE SEQUENCE</scope>
</reference>
<protein>
    <submittedName>
        <fullName evidence="1">Uncharacterized protein</fullName>
    </submittedName>
</protein>
<accession>A0A3S5FEI8</accession>
<dbReference type="EMBL" id="CAAALY010075221">
    <property type="protein sequence ID" value="VEL25627.1"/>
    <property type="molecule type" value="Genomic_DNA"/>
</dbReference>
<dbReference type="Proteomes" id="UP000784294">
    <property type="component" value="Unassembled WGS sequence"/>
</dbReference>